<keyword evidence="6" id="KW-1185">Reference proteome</keyword>
<dbReference type="InterPro" id="IPR005000">
    <property type="entry name" value="Aldolase/citrate-lyase_domain"/>
</dbReference>
<dbReference type="PANTHER" id="PTHR30502">
    <property type="entry name" value="2-KETO-3-DEOXY-L-RHAMNONATE ALDOLASE"/>
    <property type="match status" value="1"/>
</dbReference>
<evidence type="ECO:0000256" key="3">
    <source>
        <dbReference type="ARBA" id="ARBA00023239"/>
    </source>
</evidence>
<dbReference type="OrthoDB" id="2326446at2759"/>
<dbReference type="AlphaFoldDB" id="A0A135UC66"/>
<dbReference type="SUPFAM" id="SSF51621">
    <property type="entry name" value="Phosphoenolpyruvate/pyruvate domain"/>
    <property type="match status" value="1"/>
</dbReference>
<reference evidence="5 6" key="1">
    <citation type="submission" date="2014-02" db="EMBL/GenBank/DDBJ databases">
        <title>The genome sequence of Colletotrichum salicis CBS 607.94.</title>
        <authorList>
            <person name="Baroncelli R."/>
            <person name="Thon M.R."/>
        </authorList>
    </citation>
    <scope>NUCLEOTIDE SEQUENCE [LARGE SCALE GENOMIC DNA]</scope>
    <source>
        <strain evidence="5 6">CBS 607.94</strain>
    </source>
</reference>
<dbReference type="Gene3D" id="3.20.20.60">
    <property type="entry name" value="Phosphoenolpyruvate-binding domains"/>
    <property type="match status" value="1"/>
</dbReference>
<comment type="caution">
    <text evidence="5">The sequence shown here is derived from an EMBL/GenBank/DDBJ whole genome shotgun (WGS) entry which is preliminary data.</text>
</comment>
<dbReference type="GO" id="GO:0005737">
    <property type="term" value="C:cytoplasm"/>
    <property type="evidence" value="ECO:0007669"/>
    <property type="project" value="TreeGrafter"/>
</dbReference>
<feature type="domain" description="HpcH/HpaI aldolase/citrate lyase" evidence="4">
    <location>
        <begin position="28"/>
        <end position="227"/>
    </location>
</feature>
<protein>
    <submittedName>
        <fullName evidence="5">HpcH/HpaI aldolase</fullName>
    </submittedName>
</protein>
<dbReference type="InterPro" id="IPR040442">
    <property type="entry name" value="Pyrv_kinase-like_dom_sf"/>
</dbReference>
<dbReference type="Pfam" id="PF03328">
    <property type="entry name" value="HpcH_HpaI"/>
    <property type="match status" value="1"/>
</dbReference>
<sequence length="276" mass="29540">MASLLSNSLTRLSASGKLCTAMGIRLVANTQIVHMAANGGFDALFIDLEHSTLSIHDASQHCIVGLQLGVTPFVRVPYQCGNGFVQKVLDGGAMGVVFPHIHGRRNTDNLRADDAMAAVSVCKYPPQGKRSMTGQLPVFSLKAVPQDTIISETNANGSTVFLMIETKESIENVDEIASVEGADVLLVGSNDLAIELGAPSQFKSPVFREAMETVSRACKKHGKIMGLAGIYNNHELHDWAINELGVRFLLGGQDSAILARGSKETMVEIAKVHSNL</sequence>
<organism evidence="5 6">
    <name type="scientific">Colletotrichum salicis</name>
    <dbReference type="NCBI Taxonomy" id="1209931"/>
    <lineage>
        <taxon>Eukaryota</taxon>
        <taxon>Fungi</taxon>
        <taxon>Dikarya</taxon>
        <taxon>Ascomycota</taxon>
        <taxon>Pezizomycotina</taxon>
        <taxon>Sordariomycetes</taxon>
        <taxon>Hypocreomycetidae</taxon>
        <taxon>Glomerellales</taxon>
        <taxon>Glomerellaceae</taxon>
        <taxon>Colletotrichum</taxon>
        <taxon>Colletotrichum acutatum species complex</taxon>
    </lineage>
</organism>
<dbReference type="EMBL" id="JFFI01001588">
    <property type="protein sequence ID" value="KXH57982.1"/>
    <property type="molecule type" value="Genomic_DNA"/>
</dbReference>
<evidence type="ECO:0000313" key="6">
    <source>
        <dbReference type="Proteomes" id="UP000070121"/>
    </source>
</evidence>
<dbReference type="GO" id="GO:0046872">
    <property type="term" value="F:metal ion binding"/>
    <property type="evidence" value="ECO:0007669"/>
    <property type="project" value="UniProtKB-KW"/>
</dbReference>
<name>A0A135UC66_9PEZI</name>
<evidence type="ECO:0000256" key="1">
    <source>
        <dbReference type="ARBA" id="ARBA00005568"/>
    </source>
</evidence>
<dbReference type="STRING" id="1209931.A0A135UC66"/>
<accession>A0A135UC66</accession>
<dbReference type="GO" id="GO:0016832">
    <property type="term" value="F:aldehyde-lyase activity"/>
    <property type="evidence" value="ECO:0007669"/>
    <property type="project" value="TreeGrafter"/>
</dbReference>
<evidence type="ECO:0000256" key="2">
    <source>
        <dbReference type="ARBA" id="ARBA00022723"/>
    </source>
</evidence>
<dbReference type="PANTHER" id="PTHR30502:SF0">
    <property type="entry name" value="PHOSPHOENOLPYRUVATE CARBOXYLASE FAMILY PROTEIN"/>
    <property type="match status" value="1"/>
</dbReference>
<evidence type="ECO:0000313" key="5">
    <source>
        <dbReference type="EMBL" id="KXH57982.1"/>
    </source>
</evidence>
<gene>
    <name evidence="5" type="ORF">CSAL01_07432</name>
</gene>
<comment type="similarity">
    <text evidence="1">Belongs to the HpcH/HpaI aldolase family.</text>
</comment>
<dbReference type="InterPro" id="IPR050251">
    <property type="entry name" value="HpcH-HpaI_aldolase"/>
</dbReference>
<evidence type="ECO:0000259" key="4">
    <source>
        <dbReference type="Pfam" id="PF03328"/>
    </source>
</evidence>
<dbReference type="Proteomes" id="UP000070121">
    <property type="component" value="Unassembled WGS sequence"/>
</dbReference>
<dbReference type="InterPro" id="IPR015813">
    <property type="entry name" value="Pyrv/PenolPyrv_kinase-like_dom"/>
</dbReference>
<keyword evidence="2" id="KW-0479">Metal-binding</keyword>
<keyword evidence="3" id="KW-0456">Lyase</keyword>
<proteinExistence type="inferred from homology"/>